<keyword evidence="4" id="KW-0472">Membrane</keyword>
<dbReference type="Gene3D" id="3.30.565.10">
    <property type="entry name" value="Histidine kinase-like ATPase, C-terminal domain"/>
    <property type="match status" value="1"/>
</dbReference>
<evidence type="ECO:0000313" key="7">
    <source>
        <dbReference type="EMBL" id="ABD83076.1"/>
    </source>
</evidence>
<dbReference type="InterPro" id="IPR050482">
    <property type="entry name" value="Sensor_HK_TwoCompSys"/>
</dbReference>
<feature type="transmembrane region" description="Helical" evidence="4">
    <location>
        <begin position="116"/>
        <end position="141"/>
    </location>
</feature>
<organism evidence="7 8">
    <name type="scientific">Saccharophagus degradans (strain 2-40 / ATCC 43961 / DSM 17024)</name>
    <dbReference type="NCBI Taxonomy" id="203122"/>
    <lineage>
        <taxon>Bacteria</taxon>
        <taxon>Pseudomonadati</taxon>
        <taxon>Pseudomonadota</taxon>
        <taxon>Gammaproteobacteria</taxon>
        <taxon>Cellvibrionales</taxon>
        <taxon>Cellvibrionaceae</taxon>
        <taxon>Saccharophagus</taxon>
    </lineage>
</organism>
<dbReference type="GO" id="GO:0016020">
    <property type="term" value="C:membrane"/>
    <property type="evidence" value="ECO:0007669"/>
    <property type="project" value="InterPro"/>
</dbReference>
<feature type="transmembrane region" description="Helical" evidence="4">
    <location>
        <begin position="64"/>
        <end position="95"/>
    </location>
</feature>
<proteinExistence type="predicted"/>
<feature type="transmembrane region" description="Helical" evidence="4">
    <location>
        <begin position="147"/>
        <end position="165"/>
    </location>
</feature>
<dbReference type="GO" id="GO:0000155">
    <property type="term" value="F:phosphorelay sensor kinase activity"/>
    <property type="evidence" value="ECO:0007669"/>
    <property type="project" value="InterPro"/>
</dbReference>
<dbReference type="STRING" id="203122.Sde_3821"/>
<keyword evidence="4" id="KW-1133">Transmembrane helix</keyword>
<name>Q21E03_SACD2</name>
<accession>Q21E03</accession>
<dbReference type="Pfam" id="PF07730">
    <property type="entry name" value="HisKA_3"/>
    <property type="match status" value="1"/>
</dbReference>
<dbReference type="CDD" id="cd16917">
    <property type="entry name" value="HATPase_UhpB-NarQ-NarX-like"/>
    <property type="match status" value="1"/>
</dbReference>
<evidence type="ECO:0000313" key="8">
    <source>
        <dbReference type="Proteomes" id="UP000001947"/>
    </source>
</evidence>
<keyword evidence="2 7" id="KW-0418">Kinase</keyword>
<keyword evidence="8" id="KW-1185">Reference proteome</keyword>
<keyword evidence="3" id="KW-0902">Two-component regulatory system</keyword>
<dbReference type="AlphaFoldDB" id="Q21E03"/>
<evidence type="ECO:0000256" key="4">
    <source>
        <dbReference type="SAM" id="Phobius"/>
    </source>
</evidence>
<dbReference type="InterPro" id="IPR036890">
    <property type="entry name" value="HATPase_C_sf"/>
</dbReference>
<feature type="domain" description="Histidine kinase/HSP90-like ATPase" evidence="5">
    <location>
        <begin position="291"/>
        <end position="377"/>
    </location>
</feature>
<gene>
    <name evidence="7" type="ordered locus">Sde_3821</name>
</gene>
<dbReference type="KEGG" id="sde:Sde_3821"/>
<dbReference type="RefSeq" id="WP_011470291.1">
    <property type="nucleotide sequence ID" value="NC_007912.1"/>
</dbReference>
<evidence type="ECO:0000259" key="5">
    <source>
        <dbReference type="Pfam" id="PF02518"/>
    </source>
</evidence>
<dbReference type="SUPFAM" id="SSF55874">
    <property type="entry name" value="ATPase domain of HSP90 chaperone/DNA topoisomerase II/histidine kinase"/>
    <property type="match status" value="1"/>
</dbReference>
<dbReference type="InterPro" id="IPR003594">
    <property type="entry name" value="HATPase_dom"/>
</dbReference>
<dbReference type="Proteomes" id="UP000001947">
    <property type="component" value="Chromosome"/>
</dbReference>
<evidence type="ECO:0000256" key="3">
    <source>
        <dbReference type="ARBA" id="ARBA00023012"/>
    </source>
</evidence>
<evidence type="ECO:0000256" key="1">
    <source>
        <dbReference type="ARBA" id="ARBA00022679"/>
    </source>
</evidence>
<evidence type="ECO:0000259" key="6">
    <source>
        <dbReference type="Pfam" id="PF07730"/>
    </source>
</evidence>
<evidence type="ECO:0000256" key="2">
    <source>
        <dbReference type="ARBA" id="ARBA00022777"/>
    </source>
</evidence>
<dbReference type="InterPro" id="IPR011712">
    <property type="entry name" value="Sig_transdc_His_kin_sub3_dim/P"/>
</dbReference>
<dbReference type="EMBL" id="CP000282">
    <property type="protein sequence ID" value="ABD83076.1"/>
    <property type="molecule type" value="Genomic_DNA"/>
</dbReference>
<dbReference type="eggNOG" id="COG4585">
    <property type="taxonomic scope" value="Bacteria"/>
</dbReference>
<sequence>MASFIEKLERSEGPWLAFTRRHYQRRRPPRWIFASLSFSLFYFFPLIFDSSVTTTRLLAGMATYAVFVFCYFQIAFSSLRVSLLYLLAMVIICLVTPKISTGTSTLIGYCGFFIGYYFRLAIGLALYVLLLTLFCLSSWFFDLFNYWVIPSGVLLTTGLFFLAAMSRAEDIARYKDHRSNEKIEQLAIVAERERIARDLHDILGHTLTSIVLKSQLAEKLCAAGQTAQGQKEIGEVSRIASEALSELRQTVSGYKAKTMEQLLNKLSDRLVDKGIVTEVECDLSGLSPKTEAALSLILTEAVTNILRHSNATRAKINTHRENKIFTLTVQDNGTVSQAQQVQCGNGLQGIRERVEELQGKFVIDTSEGFMVQIQLQEQAQ</sequence>
<dbReference type="PANTHER" id="PTHR24421:SF63">
    <property type="entry name" value="SENSOR HISTIDINE KINASE DESK"/>
    <property type="match status" value="1"/>
</dbReference>
<keyword evidence="4" id="KW-0812">Transmembrane</keyword>
<dbReference type="PANTHER" id="PTHR24421">
    <property type="entry name" value="NITRATE/NITRITE SENSOR PROTEIN NARX-RELATED"/>
    <property type="match status" value="1"/>
</dbReference>
<dbReference type="OrthoDB" id="9797605at2"/>
<feature type="transmembrane region" description="Helical" evidence="4">
    <location>
        <begin position="31"/>
        <end position="48"/>
    </location>
</feature>
<dbReference type="GO" id="GO:0046983">
    <property type="term" value="F:protein dimerization activity"/>
    <property type="evidence" value="ECO:0007669"/>
    <property type="project" value="InterPro"/>
</dbReference>
<reference evidence="7 8" key="1">
    <citation type="journal article" date="2008" name="PLoS Genet.">
        <title>Complete genome sequence of the complex carbohydrate-degrading marine bacterium, Saccharophagus degradans strain 2-40 T.</title>
        <authorList>
            <person name="Weiner R.M."/>
            <person name="Taylor L.E.II."/>
            <person name="Henrissat B."/>
            <person name="Hauser L."/>
            <person name="Land M."/>
            <person name="Coutinho P.M."/>
            <person name="Rancurel C."/>
            <person name="Saunders E.H."/>
            <person name="Longmire A.G."/>
            <person name="Zhang H."/>
            <person name="Bayer E.A."/>
            <person name="Gilbert H.J."/>
            <person name="Larimer F."/>
            <person name="Zhulin I.B."/>
            <person name="Ekborg N.A."/>
            <person name="Lamed R."/>
            <person name="Richardson P.M."/>
            <person name="Borovok I."/>
            <person name="Hutcheson S."/>
        </authorList>
    </citation>
    <scope>NUCLEOTIDE SEQUENCE [LARGE SCALE GENOMIC DNA]</scope>
    <source>
        <strain evidence="8">2-40 / ATCC 43961 / DSM 17024</strain>
    </source>
</reference>
<feature type="domain" description="Signal transduction histidine kinase subgroup 3 dimerisation and phosphoacceptor" evidence="6">
    <location>
        <begin position="191"/>
        <end position="255"/>
    </location>
</feature>
<protein>
    <submittedName>
        <fullName evidence="7">Histidine kinase, dimerisation and phosphoacceptor region</fullName>
    </submittedName>
</protein>
<dbReference type="HOGENOM" id="CLU_000445_20_8_6"/>
<dbReference type="Gene3D" id="1.20.5.1930">
    <property type="match status" value="1"/>
</dbReference>
<keyword evidence="1" id="KW-0808">Transferase</keyword>
<dbReference type="Pfam" id="PF02518">
    <property type="entry name" value="HATPase_c"/>
    <property type="match status" value="1"/>
</dbReference>
<dbReference type="GeneID" id="98615423"/>